<sequence>MSDLELNARYLDEQVQESSVQFAARRRALELGFRPVSPLAGRHLAGVAAMCRSLHILEIGGGIGTSALWLRRGAPDANLTILEAGADHAAEARRALLASGARPSQLRIISGADTDVLARMSDAGYDLVVLADDAPRFPARLQHALRLIRNGGTIVALGAMRGSAVASPARRDRLTMDFRDIISELERHPDFVVSILPIEGGILHLT</sequence>
<organism evidence="4 5">
    <name type="scientific">Pseudoclavibacter albus</name>
    <dbReference type="NCBI Taxonomy" id="272241"/>
    <lineage>
        <taxon>Bacteria</taxon>
        <taxon>Bacillati</taxon>
        <taxon>Actinomycetota</taxon>
        <taxon>Actinomycetes</taxon>
        <taxon>Micrococcales</taxon>
        <taxon>Microbacteriaceae</taxon>
        <taxon>Pseudoclavibacter</taxon>
    </lineage>
</organism>
<evidence type="ECO:0000256" key="2">
    <source>
        <dbReference type="ARBA" id="ARBA00022679"/>
    </source>
</evidence>
<name>A0ABT2HY28_9MICO</name>
<dbReference type="Gene3D" id="3.40.50.150">
    <property type="entry name" value="Vaccinia Virus protein VP39"/>
    <property type="match status" value="1"/>
</dbReference>
<keyword evidence="2" id="KW-0808">Transferase</keyword>
<accession>A0ABT2HY28</accession>
<dbReference type="PROSITE" id="PS51682">
    <property type="entry name" value="SAM_OMT_I"/>
    <property type="match status" value="1"/>
</dbReference>
<comment type="caution">
    <text evidence="4">The sequence shown here is derived from an EMBL/GenBank/DDBJ whole genome shotgun (WGS) entry which is preliminary data.</text>
</comment>
<dbReference type="InterPro" id="IPR029063">
    <property type="entry name" value="SAM-dependent_MTases_sf"/>
</dbReference>
<dbReference type="GO" id="GO:0032259">
    <property type="term" value="P:methylation"/>
    <property type="evidence" value="ECO:0007669"/>
    <property type="project" value="UniProtKB-KW"/>
</dbReference>
<dbReference type="Pfam" id="PF01596">
    <property type="entry name" value="Methyltransf_3"/>
    <property type="match status" value="1"/>
</dbReference>
<keyword evidence="3" id="KW-0949">S-adenosyl-L-methionine</keyword>
<gene>
    <name evidence="4" type="ORF">M3D15_07685</name>
</gene>
<keyword evidence="5" id="KW-1185">Reference proteome</keyword>
<evidence type="ECO:0000256" key="1">
    <source>
        <dbReference type="ARBA" id="ARBA00022603"/>
    </source>
</evidence>
<protein>
    <submittedName>
        <fullName evidence="4">Methyltransferase</fullName>
    </submittedName>
</protein>
<dbReference type="EMBL" id="JALXSQ010000030">
    <property type="protein sequence ID" value="MCT2043209.1"/>
    <property type="molecule type" value="Genomic_DNA"/>
</dbReference>
<proteinExistence type="predicted"/>
<dbReference type="RefSeq" id="WP_260104446.1">
    <property type="nucleotide sequence ID" value="NZ_JALXSQ010000030.1"/>
</dbReference>
<dbReference type="SUPFAM" id="SSF53335">
    <property type="entry name" value="S-adenosyl-L-methionine-dependent methyltransferases"/>
    <property type="match status" value="1"/>
</dbReference>
<dbReference type="Proteomes" id="UP001525379">
    <property type="component" value="Unassembled WGS sequence"/>
</dbReference>
<dbReference type="GO" id="GO:0008168">
    <property type="term" value="F:methyltransferase activity"/>
    <property type="evidence" value="ECO:0007669"/>
    <property type="project" value="UniProtKB-KW"/>
</dbReference>
<evidence type="ECO:0000313" key="4">
    <source>
        <dbReference type="EMBL" id="MCT2043209.1"/>
    </source>
</evidence>
<dbReference type="InterPro" id="IPR002935">
    <property type="entry name" value="SAM_O-MeTrfase"/>
</dbReference>
<reference evidence="4 5" key="1">
    <citation type="submission" date="2022-04" db="EMBL/GenBank/DDBJ databases">
        <title>Human microbiome associated bacterial genomes.</title>
        <authorList>
            <person name="Sandstrom S."/>
            <person name="Salamzade R."/>
            <person name="Kalan L.R."/>
        </authorList>
    </citation>
    <scope>NUCLEOTIDE SEQUENCE [LARGE SCALE GENOMIC DNA]</scope>
    <source>
        <strain evidence="5">p3-SID1799</strain>
    </source>
</reference>
<evidence type="ECO:0000313" key="5">
    <source>
        <dbReference type="Proteomes" id="UP001525379"/>
    </source>
</evidence>
<keyword evidence="1 4" id="KW-0489">Methyltransferase</keyword>
<feature type="non-terminal residue" evidence="4">
    <location>
        <position position="206"/>
    </location>
</feature>
<evidence type="ECO:0000256" key="3">
    <source>
        <dbReference type="ARBA" id="ARBA00022691"/>
    </source>
</evidence>